<dbReference type="PROSITE" id="PS51450">
    <property type="entry name" value="LRR"/>
    <property type="match status" value="3"/>
</dbReference>
<keyword evidence="1" id="KW-0433">Leucine-rich repeat</keyword>
<feature type="compositionally biased region" description="Basic and acidic residues" evidence="3">
    <location>
        <begin position="291"/>
        <end position="319"/>
    </location>
</feature>
<dbReference type="InterPro" id="IPR032675">
    <property type="entry name" value="LRR_dom_sf"/>
</dbReference>
<dbReference type="STRING" id="215637.A0A4Q0A407"/>
<protein>
    <recommendedName>
        <fullName evidence="6">Protein phosphatase 1 regulatory subunit 7</fullName>
    </recommendedName>
</protein>
<keyword evidence="2" id="KW-0677">Repeat</keyword>
<evidence type="ECO:0000313" key="4">
    <source>
        <dbReference type="EMBL" id="RKP40311.1"/>
    </source>
</evidence>
<evidence type="ECO:0000256" key="3">
    <source>
        <dbReference type="SAM" id="MobiDB-lite"/>
    </source>
</evidence>
<evidence type="ECO:0008006" key="6">
    <source>
        <dbReference type="Google" id="ProtNLM"/>
    </source>
</evidence>
<proteinExistence type="predicted"/>
<organism evidence="4 5">
    <name type="scientific">Dimargaris cristalligena</name>
    <dbReference type="NCBI Taxonomy" id="215637"/>
    <lineage>
        <taxon>Eukaryota</taxon>
        <taxon>Fungi</taxon>
        <taxon>Fungi incertae sedis</taxon>
        <taxon>Zoopagomycota</taxon>
        <taxon>Kickxellomycotina</taxon>
        <taxon>Dimargaritomycetes</taxon>
        <taxon>Dimargaritales</taxon>
        <taxon>Dimargaritaceae</taxon>
        <taxon>Dimargaris</taxon>
    </lineage>
</organism>
<dbReference type="OrthoDB" id="1517790at2759"/>
<dbReference type="SUPFAM" id="SSF52058">
    <property type="entry name" value="L domain-like"/>
    <property type="match status" value="1"/>
</dbReference>
<dbReference type="PANTHER" id="PTHR46652:SF7">
    <property type="entry name" value="LEUCINE-RICH REPEAT AND IQ DOMAIN-CONTAINING PROTEIN 1"/>
    <property type="match status" value="1"/>
</dbReference>
<reference evidence="5" key="1">
    <citation type="journal article" date="2018" name="Nat. Microbiol.">
        <title>Leveraging single-cell genomics to expand the fungal tree of life.</title>
        <authorList>
            <person name="Ahrendt S.R."/>
            <person name="Quandt C.A."/>
            <person name="Ciobanu D."/>
            <person name="Clum A."/>
            <person name="Salamov A."/>
            <person name="Andreopoulos B."/>
            <person name="Cheng J.F."/>
            <person name="Woyke T."/>
            <person name="Pelin A."/>
            <person name="Henrissat B."/>
            <person name="Reynolds N.K."/>
            <person name="Benny G.L."/>
            <person name="Smith M.E."/>
            <person name="James T.Y."/>
            <person name="Grigoriev I.V."/>
        </authorList>
    </citation>
    <scope>NUCLEOTIDE SEQUENCE [LARGE SCALE GENOMIC DNA]</scope>
    <source>
        <strain evidence="5">RSA 468</strain>
    </source>
</reference>
<evidence type="ECO:0000256" key="1">
    <source>
        <dbReference type="ARBA" id="ARBA00022614"/>
    </source>
</evidence>
<dbReference type="Pfam" id="PF14580">
    <property type="entry name" value="LRR_9"/>
    <property type="match status" value="1"/>
</dbReference>
<sequence>MRLTPVYLSQQSTTNVTEVTELRLAKQDIDSIDDLSCCIELRRLDLSNNQLSDAESTDGIKLIKTLTWLNLAHNQLNQGQFLRDLTNLVVLNLSNNSYIQLPMYLQNCTQLKALVLNNNDLHQIEHLGKAKDLNTLVLSHNKFEELPALKANVNLIKLSASFNSIRTIPDLSHLAGLRELRLSNNKILAIPESFRALRVLEILDLGLNLISNWKDIATLSELNTLVNLNLKGNKICQMEDYTQTVKQRIPSLRVLDTERFDQRFLHRKQRQKFPSGGEGRKTERTGSSAKGPREGRAKPQRSQEGRHPYRRPDKSKDEASFQIFTKPRPKAQRPKKQESES</sequence>
<name>A0A4Q0A407_9FUNG</name>
<evidence type="ECO:0000313" key="5">
    <source>
        <dbReference type="Proteomes" id="UP000268162"/>
    </source>
</evidence>
<dbReference type="PANTHER" id="PTHR46652">
    <property type="entry name" value="LEUCINE-RICH REPEAT AND IQ DOMAIN-CONTAINING PROTEIN 1-RELATED"/>
    <property type="match status" value="1"/>
</dbReference>
<accession>A0A4Q0A407</accession>
<dbReference type="InterPro" id="IPR050836">
    <property type="entry name" value="SDS22/Internalin_LRR"/>
</dbReference>
<dbReference type="Pfam" id="PF00560">
    <property type="entry name" value="LRR_1"/>
    <property type="match status" value="1"/>
</dbReference>
<keyword evidence="5" id="KW-1185">Reference proteome</keyword>
<dbReference type="PRINTS" id="PR00019">
    <property type="entry name" value="LEURICHRPT"/>
</dbReference>
<dbReference type="AlphaFoldDB" id="A0A4Q0A407"/>
<dbReference type="InterPro" id="IPR001611">
    <property type="entry name" value="Leu-rich_rpt"/>
</dbReference>
<dbReference type="Gene3D" id="3.80.10.10">
    <property type="entry name" value="Ribonuclease Inhibitor"/>
    <property type="match status" value="2"/>
</dbReference>
<dbReference type="Proteomes" id="UP000268162">
    <property type="component" value="Unassembled WGS sequence"/>
</dbReference>
<feature type="region of interest" description="Disordered" evidence="3">
    <location>
        <begin position="265"/>
        <end position="341"/>
    </location>
</feature>
<gene>
    <name evidence="4" type="ORF">BJ085DRAFT_37569</name>
</gene>
<evidence type="ECO:0000256" key="2">
    <source>
        <dbReference type="ARBA" id="ARBA00022737"/>
    </source>
</evidence>
<dbReference type="EMBL" id="ML002214">
    <property type="protein sequence ID" value="RKP40311.1"/>
    <property type="molecule type" value="Genomic_DNA"/>
</dbReference>